<dbReference type="PROSITE" id="PS51257">
    <property type="entry name" value="PROKAR_LIPOPROTEIN"/>
    <property type="match status" value="1"/>
</dbReference>
<dbReference type="Proteomes" id="UP001449657">
    <property type="component" value="Chromosome"/>
</dbReference>
<accession>A0ABZ2Z935</accession>
<dbReference type="Pfam" id="PF03781">
    <property type="entry name" value="FGE-sulfatase"/>
    <property type="match status" value="1"/>
</dbReference>
<name>A0ABZ2Z935_9BACT</name>
<protein>
    <submittedName>
        <fullName evidence="2">SUMF1/EgtB/PvdO family nonheme iron enzyme</fullName>
    </submittedName>
</protein>
<proteinExistence type="predicted"/>
<gene>
    <name evidence="2" type="ORF">WJU22_07515</name>
</gene>
<dbReference type="Gene3D" id="3.90.1580.10">
    <property type="entry name" value="paralog of FGE (formylglycine-generating enzyme)"/>
    <property type="match status" value="1"/>
</dbReference>
<dbReference type="SUPFAM" id="SSF56436">
    <property type="entry name" value="C-type lectin-like"/>
    <property type="match status" value="1"/>
</dbReference>
<feature type="domain" description="Sulfatase-modifying factor enzyme-like" evidence="1">
    <location>
        <begin position="64"/>
        <end position="382"/>
    </location>
</feature>
<dbReference type="PANTHER" id="PTHR23150">
    <property type="entry name" value="SULFATASE MODIFYING FACTOR 1, 2"/>
    <property type="match status" value="1"/>
</dbReference>
<dbReference type="InterPro" id="IPR016187">
    <property type="entry name" value="CTDL_fold"/>
</dbReference>
<dbReference type="RefSeq" id="WP_341842625.1">
    <property type="nucleotide sequence ID" value="NZ_CP149792.1"/>
</dbReference>
<dbReference type="InterPro" id="IPR051043">
    <property type="entry name" value="Sulfatase_Mod_Factor_Kinase"/>
</dbReference>
<evidence type="ECO:0000313" key="3">
    <source>
        <dbReference type="Proteomes" id="UP001449657"/>
    </source>
</evidence>
<evidence type="ECO:0000259" key="1">
    <source>
        <dbReference type="Pfam" id="PF03781"/>
    </source>
</evidence>
<sequence length="517" mass="58115">MHRLTSLSLIVGTSVVMSMSACSKNGGGGLFGKKKDASSATGWNYNDPKMGGFSVAKSKDQFTGPGLVFVQGGTFAMGATEQDVMGDWNNIPRRITVSSFYIDENEVSNVNYREYLFWLNRVYGESFPDVYRGALPDSLVWRSELAYNEPLVEYYFRHPAYNDYPVVGVSWKQATDYAKWRSNRVNEKLLMDAGLLSKADIMNQADDNTFDSKAYMAGLYEGTPGKMSKTAKKQFANADGSPRGAQFEDGIMLPNYRLPTEAEWEYAALGYIGQNPSPSKKEGKRGEELILNKQIYSWGTNNAGLRDIRRGNWQGQFLANFKRGSGDNMGMAGGLNDRASIPAPVRSFFPNNFGVYNMSGNVSEWVNDVYRPLTTIDGDDFNYFRGNKFQTVYQNENKEFEKDSLGVLKMRDVTDEESASRLNYQKGDVINYLDGDSLSLVEYGYGVTTLINDKSRVIKGGSWNDRAYWLSPGTRRYMQEEMATNTVGFRCAMDRVGSPEGNKFKTGQVFRAQRQKR</sequence>
<dbReference type="InterPro" id="IPR005532">
    <property type="entry name" value="SUMF_dom"/>
</dbReference>
<reference evidence="2 3" key="1">
    <citation type="submission" date="2024-03" db="EMBL/GenBank/DDBJ databases">
        <title>Chitinophaga caseinilytica sp. nov., a casein hydrolysing bacterium isolated from forest soil.</title>
        <authorList>
            <person name="Lee D.S."/>
            <person name="Han D.M."/>
            <person name="Baek J.H."/>
            <person name="Choi D.G."/>
            <person name="Jeon J.H."/>
            <person name="Jeon C.O."/>
        </authorList>
    </citation>
    <scope>NUCLEOTIDE SEQUENCE [LARGE SCALE GENOMIC DNA]</scope>
    <source>
        <strain evidence="2 3">KACC 19118</strain>
    </source>
</reference>
<organism evidence="2 3">
    <name type="scientific">Chitinophaga caseinilytica</name>
    <dbReference type="NCBI Taxonomy" id="2267521"/>
    <lineage>
        <taxon>Bacteria</taxon>
        <taxon>Pseudomonadati</taxon>
        <taxon>Bacteroidota</taxon>
        <taxon>Chitinophagia</taxon>
        <taxon>Chitinophagales</taxon>
        <taxon>Chitinophagaceae</taxon>
        <taxon>Chitinophaga</taxon>
    </lineage>
</organism>
<evidence type="ECO:0000313" key="2">
    <source>
        <dbReference type="EMBL" id="WZN48020.1"/>
    </source>
</evidence>
<dbReference type="PANTHER" id="PTHR23150:SF19">
    <property type="entry name" value="FORMYLGLYCINE-GENERATING ENZYME"/>
    <property type="match status" value="1"/>
</dbReference>
<keyword evidence="3" id="KW-1185">Reference proteome</keyword>
<dbReference type="InterPro" id="IPR042095">
    <property type="entry name" value="SUMF_sf"/>
</dbReference>
<dbReference type="EMBL" id="CP150096">
    <property type="protein sequence ID" value="WZN48020.1"/>
    <property type="molecule type" value="Genomic_DNA"/>
</dbReference>